<dbReference type="PANTHER" id="PTHR10926">
    <property type="entry name" value="CELL CYCLE CONTROL PROTEIN 50"/>
    <property type="match status" value="1"/>
</dbReference>
<keyword evidence="10" id="KW-1185">Reference proteome</keyword>
<evidence type="ECO:0000313" key="10">
    <source>
        <dbReference type="Proteomes" id="UP000293360"/>
    </source>
</evidence>
<dbReference type="Pfam" id="PF03381">
    <property type="entry name" value="CDC50"/>
    <property type="match status" value="1"/>
</dbReference>
<evidence type="ECO:0000256" key="5">
    <source>
        <dbReference type="ARBA" id="ARBA00023136"/>
    </source>
</evidence>
<keyword evidence="4 8" id="KW-1133">Transmembrane helix</keyword>
<evidence type="ECO:0000313" key="9">
    <source>
        <dbReference type="EMBL" id="RYO82885.1"/>
    </source>
</evidence>
<feature type="region of interest" description="Disordered" evidence="7">
    <location>
        <begin position="419"/>
        <end position="440"/>
    </location>
</feature>
<dbReference type="GO" id="GO:0005794">
    <property type="term" value="C:Golgi apparatus"/>
    <property type="evidence" value="ECO:0007669"/>
    <property type="project" value="TreeGrafter"/>
</dbReference>
<evidence type="ECO:0000256" key="6">
    <source>
        <dbReference type="PIRNR" id="PIRNR015840"/>
    </source>
</evidence>
<protein>
    <recommendedName>
        <fullName evidence="11">LEM3/CDC50 family protein</fullName>
    </recommendedName>
</protein>
<evidence type="ECO:0000256" key="7">
    <source>
        <dbReference type="SAM" id="MobiDB-lite"/>
    </source>
</evidence>
<sequence>MADDTPPDSIDQSKEKKKSRRPANTAFRQQRLKAWQPILTPKTVIPLFFAIGIICAPIGGLLLLASARVKYLSIDYTNCARDAPTEELGPMNTDLIDFAFDDTNVTASWQRFEGVNHTYGNYVVSGLTRCVINFKIEAEMKAPVLFYYSLENFYQNHRRYVQSFYAEQLRGDPVTPAQVDSSSCDPLKLDDNGRAYYPCGLIANSLFNDTFSDLRLLNVPVPNAPRQDTDERVYPMTSNGIAWDSDKELYKKTQITDYDTIVPPIYWQDRYPNGSYSEEHPPPDIGEDEHFMVWMRTAGLPDFSKLYARNDEDDMIPGTYSLEIIDSKQNAVYTMQGREYPSNKHVPDFRTDVYAGRKKILFTELSVMGGHNNFLGILWLVVGGFCVILAVVFLITNFIKPRKLGDHTYLSWNNAPTSAAVKGKGKASGPPSAMATGRDI</sequence>
<proteinExistence type="inferred from homology"/>
<comment type="similarity">
    <text evidence="2 6">Belongs to the CDC50/LEM3 family.</text>
</comment>
<feature type="transmembrane region" description="Helical" evidence="8">
    <location>
        <begin position="44"/>
        <end position="65"/>
    </location>
</feature>
<keyword evidence="5 6" id="KW-0472">Membrane</keyword>
<dbReference type="AlphaFoldDB" id="A0A4Q4SWS7"/>
<evidence type="ECO:0008006" key="11">
    <source>
        <dbReference type="Google" id="ProtNLM"/>
    </source>
</evidence>
<dbReference type="PIRSF" id="PIRSF015840">
    <property type="entry name" value="DUF284_TM_euk"/>
    <property type="match status" value="1"/>
</dbReference>
<gene>
    <name evidence="9" type="ORF">DL764_009536</name>
</gene>
<dbReference type="STRING" id="155417.A0A4Q4SWS7"/>
<evidence type="ECO:0000256" key="4">
    <source>
        <dbReference type="ARBA" id="ARBA00022989"/>
    </source>
</evidence>
<dbReference type="PANTHER" id="PTHR10926:SF0">
    <property type="entry name" value="CDC50, ISOFORM A"/>
    <property type="match status" value="1"/>
</dbReference>
<organism evidence="9 10">
    <name type="scientific">Monosporascus ibericus</name>
    <dbReference type="NCBI Taxonomy" id="155417"/>
    <lineage>
        <taxon>Eukaryota</taxon>
        <taxon>Fungi</taxon>
        <taxon>Dikarya</taxon>
        <taxon>Ascomycota</taxon>
        <taxon>Pezizomycotina</taxon>
        <taxon>Sordariomycetes</taxon>
        <taxon>Xylariomycetidae</taxon>
        <taxon>Xylariales</taxon>
        <taxon>Xylariales incertae sedis</taxon>
        <taxon>Monosporascus</taxon>
    </lineage>
</organism>
<dbReference type="GO" id="GO:0005783">
    <property type="term" value="C:endoplasmic reticulum"/>
    <property type="evidence" value="ECO:0007669"/>
    <property type="project" value="TreeGrafter"/>
</dbReference>
<dbReference type="InterPro" id="IPR005045">
    <property type="entry name" value="CDC50/LEM3_fam"/>
</dbReference>
<dbReference type="EMBL" id="QJNU01000921">
    <property type="protein sequence ID" value="RYO82885.1"/>
    <property type="molecule type" value="Genomic_DNA"/>
</dbReference>
<evidence type="ECO:0000256" key="8">
    <source>
        <dbReference type="SAM" id="Phobius"/>
    </source>
</evidence>
<evidence type="ECO:0000256" key="3">
    <source>
        <dbReference type="ARBA" id="ARBA00022692"/>
    </source>
</evidence>
<dbReference type="OrthoDB" id="340608at2759"/>
<comment type="caution">
    <text evidence="9">The sequence shown here is derived from an EMBL/GenBank/DDBJ whole genome shotgun (WGS) entry which is preliminary data.</text>
</comment>
<keyword evidence="3 8" id="KW-0812">Transmembrane</keyword>
<dbReference type="GO" id="GO:0045332">
    <property type="term" value="P:phospholipid translocation"/>
    <property type="evidence" value="ECO:0007669"/>
    <property type="project" value="UniProtKB-UniRule"/>
</dbReference>
<evidence type="ECO:0000256" key="1">
    <source>
        <dbReference type="ARBA" id="ARBA00004141"/>
    </source>
</evidence>
<feature type="region of interest" description="Disordered" evidence="7">
    <location>
        <begin position="1"/>
        <end position="24"/>
    </location>
</feature>
<accession>A0A4Q4SWS7</accession>
<name>A0A4Q4SWS7_9PEZI</name>
<dbReference type="GO" id="GO:0005886">
    <property type="term" value="C:plasma membrane"/>
    <property type="evidence" value="ECO:0007669"/>
    <property type="project" value="TreeGrafter"/>
</dbReference>
<dbReference type="Proteomes" id="UP000293360">
    <property type="component" value="Unassembled WGS sequence"/>
</dbReference>
<reference evidence="9 10" key="1">
    <citation type="submission" date="2018-06" db="EMBL/GenBank/DDBJ databases">
        <title>Complete Genomes of Monosporascus.</title>
        <authorList>
            <person name="Robinson A.J."/>
            <person name="Natvig D.O."/>
        </authorList>
    </citation>
    <scope>NUCLEOTIDE SEQUENCE [LARGE SCALE GENOMIC DNA]</scope>
    <source>
        <strain evidence="9 10">CBS 110550</strain>
    </source>
</reference>
<comment type="subcellular location">
    <subcellularLocation>
        <location evidence="1">Membrane</location>
        <topology evidence="1">Multi-pass membrane protein</topology>
    </subcellularLocation>
</comment>
<evidence type="ECO:0000256" key="2">
    <source>
        <dbReference type="ARBA" id="ARBA00009457"/>
    </source>
</evidence>
<feature type="transmembrane region" description="Helical" evidence="8">
    <location>
        <begin position="374"/>
        <end position="399"/>
    </location>
</feature>